<protein>
    <recommendedName>
        <fullName evidence="3">BTB domain-containing protein</fullName>
    </recommendedName>
</protein>
<proteinExistence type="predicted"/>
<sequence>MDTTMGLDNIFQFVSDEIMESDSPFQYSQDTSNLTDISFQQPVPTAHNLSVVSPLSSYPGPSPADNATVKAFPISTAFHPDALWQSLTPDLILICSDSVLFHVHSQLVLQCSENSFGSLIPADFYDAPGSSHLTITPSPSPPGRQKPTSALIHIPETSAVLNIILHAIYGLSCSHYAPSFELLAEAVDKLPSYGVNPKTCIEPQSHLHNLLLSHAPLLPMNVYILAARHDLYELAVSASPHLLSFQLSTLTDEMAKAMGAKYLRRMFFLHIGRADALKRLLLQSPHPHAPTSSCSFADQRNLTRAWALASAYIAWDARPDISKGFLESALTPLADRLTCELCRKNLNDRIRDLVVQWLVVKRTI</sequence>
<dbReference type="EMBL" id="MU806038">
    <property type="protein sequence ID" value="KAJ3841489.1"/>
    <property type="molecule type" value="Genomic_DNA"/>
</dbReference>
<reference evidence="1" key="1">
    <citation type="submission" date="2022-08" db="EMBL/GenBank/DDBJ databases">
        <authorList>
            <consortium name="DOE Joint Genome Institute"/>
            <person name="Min B."/>
            <person name="Riley R."/>
            <person name="Sierra-Patev S."/>
            <person name="Naranjo-Ortiz M."/>
            <person name="Looney B."/>
            <person name="Konkel Z."/>
            <person name="Slot J.C."/>
            <person name="Sakamoto Y."/>
            <person name="Steenwyk J.L."/>
            <person name="Rokas A."/>
            <person name="Carro J."/>
            <person name="Camarero S."/>
            <person name="Ferreira P."/>
            <person name="Molpeceres G."/>
            <person name="Ruiz-Duenas F.J."/>
            <person name="Serrano A."/>
            <person name="Henrissat B."/>
            <person name="Drula E."/>
            <person name="Hughes K.W."/>
            <person name="Mata J.L."/>
            <person name="Ishikawa N.K."/>
            <person name="Vargas-Isla R."/>
            <person name="Ushijima S."/>
            <person name="Smith C.A."/>
            <person name="Ahrendt S."/>
            <person name="Andreopoulos W."/>
            <person name="He G."/>
            <person name="Labutti K."/>
            <person name="Lipzen A."/>
            <person name="Ng V."/>
            <person name="Sandor L."/>
            <person name="Barry K."/>
            <person name="Martinez A.T."/>
            <person name="Xiao Y."/>
            <person name="Gibbons J.G."/>
            <person name="Terashima K."/>
            <person name="Hibbett D.S."/>
            <person name="Grigoriev I.V."/>
        </authorList>
    </citation>
    <scope>NUCLEOTIDE SEQUENCE</scope>
    <source>
        <strain evidence="1">TFB9207</strain>
    </source>
</reference>
<gene>
    <name evidence="1" type="ORF">F5878DRAFT_11796</name>
</gene>
<name>A0AA38PEL8_9AGAR</name>
<dbReference type="Proteomes" id="UP001163846">
    <property type="component" value="Unassembled WGS sequence"/>
</dbReference>
<evidence type="ECO:0000313" key="1">
    <source>
        <dbReference type="EMBL" id="KAJ3841489.1"/>
    </source>
</evidence>
<evidence type="ECO:0000313" key="2">
    <source>
        <dbReference type="Proteomes" id="UP001163846"/>
    </source>
</evidence>
<organism evidence="1 2">
    <name type="scientific">Lentinula raphanica</name>
    <dbReference type="NCBI Taxonomy" id="153919"/>
    <lineage>
        <taxon>Eukaryota</taxon>
        <taxon>Fungi</taxon>
        <taxon>Dikarya</taxon>
        <taxon>Basidiomycota</taxon>
        <taxon>Agaricomycotina</taxon>
        <taxon>Agaricomycetes</taxon>
        <taxon>Agaricomycetidae</taxon>
        <taxon>Agaricales</taxon>
        <taxon>Marasmiineae</taxon>
        <taxon>Omphalotaceae</taxon>
        <taxon>Lentinula</taxon>
    </lineage>
</organism>
<evidence type="ECO:0008006" key="3">
    <source>
        <dbReference type="Google" id="ProtNLM"/>
    </source>
</evidence>
<dbReference type="AlphaFoldDB" id="A0AA38PEL8"/>
<comment type="caution">
    <text evidence="1">The sequence shown here is derived from an EMBL/GenBank/DDBJ whole genome shotgun (WGS) entry which is preliminary data.</text>
</comment>
<keyword evidence="2" id="KW-1185">Reference proteome</keyword>
<accession>A0AA38PEL8</accession>